<keyword evidence="2" id="KW-0285">Flavoprotein</keyword>
<dbReference type="Proteomes" id="UP000319663">
    <property type="component" value="Unassembled WGS sequence"/>
</dbReference>
<dbReference type="SUPFAM" id="SSF56176">
    <property type="entry name" value="FAD-binding/transporter-associated domain-like"/>
    <property type="match status" value="1"/>
</dbReference>
<name>A0A507QTK4_MONPU</name>
<evidence type="ECO:0000259" key="5">
    <source>
        <dbReference type="PROSITE" id="PS51387"/>
    </source>
</evidence>
<evidence type="ECO:0000256" key="1">
    <source>
        <dbReference type="ARBA" id="ARBA00005466"/>
    </source>
</evidence>
<dbReference type="InterPro" id="IPR050416">
    <property type="entry name" value="FAD-linked_Oxidoreductase"/>
</dbReference>
<dbReference type="Gene3D" id="3.40.462.20">
    <property type="match status" value="1"/>
</dbReference>
<dbReference type="STRING" id="5098.A0A507QTK4"/>
<sequence>MKNQAVALDLRLINHVQIDTASSTAKVGGGAPLGDVDRALQQQGFITPVASISRVAYAGWAMYSGYGPYSSRFGLGVDRIVGAKVINAQGEPVEADADLLKAIRGAEGAFGVIVELTISIYKLDWILSGVLFKSDDDLPTVVRQYNEGYRALLSAEGMQATPLERPPVCSECAHANIWTSLQGASEDLETGNQWVERMSTLGPVVANAVQPRTPLAWLHEQDRLVAKSTQGQTFTISVRAITVEVADVIARYTSSMPADPHITFDMHKLRDCSLSAKANAGSVFSAREGHFMCEVTAIVDRDSLEATLAWGREFGEALRKTSAENIVPASYVSCLTRDDFEPDRICGNILQLLKRVKERADPENTFQNAISYLEQ</sequence>
<dbReference type="PANTHER" id="PTHR42973">
    <property type="entry name" value="BINDING OXIDOREDUCTASE, PUTATIVE (AFU_ORTHOLOGUE AFUA_1G17690)-RELATED"/>
    <property type="match status" value="1"/>
</dbReference>
<dbReference type="InterPro" id="IPR006094">
    <property type="entry name" value="Oxid_FAD_bind_N"/>
</dbReference>
<reference evidence="6 7" key="1">
    <citation type="submission" date="2019-06" db="EMBL/GenBank/DDBJ databases">
        <title>Wine fermentation using esterase from Monascus purpureus.</title>
        <authorList>
            <person name="Geng C."/>
            <person name="Zhang Y."/>
        </authorList>
    </citation>
    <scope>NUCLEOTIDE SEQUENCE [LARGE SCALE GENOMIC DNA]</scope>
    <source>
        <strain evidence="6">HQ1</strain>
    </source>
</reference>
<evidence type="ECO:0000256" key="3">
    <source>
        <dbReference type="ARBA" id="ARBA00022827"/>
    </source>
</evidence>
<dbReference type="GO" id="GO:0071949">
    <property type="term" value="F:FAD binding"/>
    <property type="evidence" value="ECO:0007669"/>
    <property type="project" value="InterPro"/>
</dbReference>
<dbReference type="InterPro" id="IPR036318">
    <property type="entry name" value="FAD-bd_PCMH-like_sf"/>
</dbReference>
<dbReference type="EMBL" id="VIFY01000082">
    <property type="protein sequence ID" value="TQB71400.1"/>
    <property type="molecule type" value="Genomic_DNA"/>
</dbReference>
<keyword evidence="3" id="KW-0274">FAD</keyword>
<keyword evidence="4" id="KW-0560">Oxidoreductase</keyword>
<keyword evidence="7" id="KW-1185">Reference proteome</keyword>
<dbReference type="PROSITE" id="PS51387">
    <property type="entry name" value="FAD_PCMH"/>
    <property type="match status" value="1"/>
</dbReference>
<dbReference type="InterPro" id="IPR016169">
    <property type="entry name" value="FAD-bd_PCMH_sub2"/>
</dbReference>
<comment type="caution">
    <text evidence="6">The sequence shown here is derived from an EMBL/GenBank/DDBJ whole genome shotgun (WGS) entry which is preliminary data.</text>
</comment>
<accession>A0A507QTK4</accession>
<feature type="domain" description="FAD-binding PCMH-type" evidence="5">
    <location>
        <begin position="1"/>
        <end position="123"/>
    </location>
</feature>
<dbReference type="OrthoDB" id="363185at2759"/>
<dbReference type="Pfam" id="PF01565">
    <property type="entry name" value="FAD_binding_4"/>
    <property type="match status" value="1"/>
</dbReference>
<evidence type="ECO:0000256" key="4">
    <source>
        <dbReference type="ARBA" id="ARBA00023002"/>
    </source>
</evidence>
<evidence type="ECO:0000313" key="7">
    <source>
        <dbReference type="Proteomes" id="UP000319663"/>
    </source>
</evidence>
<evidence type="ECO:0000256" key="2">
    <source>
        <dbReference type="ARBA" id="ARBA00022630"/>
    </source>
</evidence>
<dbReference type="PANTHER" id="PTHR42973:SF7">
    <property type="entry name" value="FAD-BINDING PCMH-TYPE DOMAIN-CONTAINING PROTEIN"/>
    <property type="match status" value="1"/>
</dbReference>
<protein>
    <recommendedName>
        <fullName evidence="5">FAD-binding PCMH-type domain-containing protein</fullName>
    </recommendedName>
</protein>
<proteinExistence type="inferred from homology"/>
<dbReference type="Gene3D" id="3.30.465.10">
    <property type="match status" value="1"/>
</dbReference>
<dbReference type="InterPro" id="IPR016166">
    <property type="entry name" value="FAD-bd_PCMH"/>
</dbReference>
<comment type="similarity">
    <text evidence="1">Belongs to the oxygen-dependent FAD-linked oxidoreductase family.</text>
</comment>
<evidence type="ECO:0000313" key="6">
    <source>
        <dbReference type="EMBL" id="TQB71400.1"/>
    </source>
</evidence>
<dbReference type="GO" id="GO:0016491">
    <property type="term" value="F:oxidoreductase activity"/>
    <property type="evidence" value="ECO:0007669"/>
    <property type="project" value="UniProtKB-KW"/>
</dbReference>
<gene>
    <name evidence="6" type="ORF">MPDQ_007612</name>
</gene>
<organism evidence="6 7">
    <name type="scientific">Monascus purpureus</name>
    <name type="common">Red mold</name>
    <name type="synonym">Monascus anka</name>
    <dbReference type="NCBI Taxonomy" id="5098"/>
    <lineage>
        <taxon>Eukaryota</taxon>
        <taxon>Fungi</taxon>
        <taxon>Dikarya</taxon>
        <taxon>Ascomycota</taxon>
        <taxon>Pezizomycotina</taxon>
        <taxon>Eurotiomycetes</taxon>
        <taxon>Eurotiomycetidae</taxon>
        <taxon>Eurotiales</taxon>
        <taxon>Aspergillaceae</taxon>
        <taxon>Monascus</taxon>
    </lineage>
</organism>
<dbReference type="AlphaFoldDB" id="A0A507QTK4"/>